<feature type="transmembrane region" description="Helical" evidence="2">
    <location>
        <begin position="249"/>
        <end position="272"/>
    </location>
</feature>
<evidence type="ECO:0000256" key="1">
    <source>
        <dbReference type="SAM" id="MobiDB-lite"/>
    </source>
</evidence>
<comment type="caution">
    <text evidence="3">The sequence shown here is derived from an EMBL/GenBank/DDBJ whole genome shotgun (WGS) entry which is preliminary data.</text>
</comment>
<evidence type="ECO:0000313" key="3">
    <source>
        <dbReference type="EMBL" id="MFC4123336.1"/>
    </source>
</evidence>
<keyword evidence="2" id="KW-0472">Membrane</keyword>
<feature type="compositionally biased region" description="Basic and acidic residues" evidence="1">
    <location>
        <begin position="301"/>
        <end position="341"/>
    </location>
</feature>
<keyword evidence="4" id="KW-1185">Reference proteome</keyword>
<keyword evidence="2" id="KW-0812">Transmembrane</keyword>
<proteinExistence type="predicted"/>
<protein>
    <recommendedName>
        <fullName evidence="5">WXG100 family type VII secretion target</fullName>
    </recommendedName>
</protein>
<dbReference type="RefSeq" id="WP_378543463.1">
    <property type="nucleotide sequence ID" value="NZ_JBHSBA010000001.1"/>
</dbReference>
<name>A0ABV8KYL3_9NOCA</name>
<organism evidence="3 4">
    <name type="scientific">Nocardia rhizosphaerae</name>
    <dbReference type="NCBI Taxonomy" id="1691571"/>
    <lineage>
        <taxon>Bacteria</taxon>
        <taxon>Bacillati</taxon>
        <taxon>Actinomycetota</taxon>
        <taxon>Actinomycetes</taxon>
        <taxon>Mycobacteriales</taxon>
        <taxon>Nocardiaceae</taxon>
        <taxon>Nocardia</taxon>
    </lineage>
</organism>
<dbReference type="Proteomes" id="UP001595767">
    <property type="component" value="Unassembled WGS sequence"/>
</dbReference>
<evidence type="ECO:0008006" key="5">
    <source>
        <dbReference type="Google" id="ProtNLM"/>
    </source>
</evidence>
<evidence type="ECO:0000313" key="4">
    <source>
        <dbReference type="Proteomes" id="UP001595767"/>
    </source>
</evidence>
<evidence type="ECO:0000256" key="2">
    <source>
        <dbReference type="SAM" id="Phobius"/>
    </source>
</evidence>
<accession>A0ABV8KYL3</accession>
<feature type="region of interest" description="Disordered" evidence="1">
    <location>
        <begin position="300"/>
        <end position="341"/>
    </location>
</feature>
<dbReference type="EMBL" id="JBHSBA010000001">
    <property type="protein sequence ID" value="MFC4123336.1"/>
    <property type="molecule type" value="Genomic_DNA"/>
</dbReference>
<sequence>MDLTFGAYYSVGNACFGLADDLHTAFTTETGTLNTCDGMAGVDEEGKSWASDYDARVSELLTLVADLGEAVQKLGRVAVHCGYELYLANYNSILPPKSPPAAIPAMPEVERRFYGAPCKAGADLQGGLRDAADDVIGLANKVGIAIPDGDTDQLQAAAEAWDRLQNNYTAQLSSVMSKAAELMDTCDADDARAIAEKLRGLEGVMADVLAACGELSAMCTEFKDALWALRKEMLWSILEELALKVAERFVLAAASSFLTFGVSAVIGAAAIADTVLDYARKIADKVADWRRLRVQAKASRKQRDLGESQRKANETKNIDDSDPRETEKNPRPQKSPEELDRLGQDIGDEVARIPRGSGQQDALVGKVTDLHLTQDDAVTVATRAAETAFGGTGGVAHLPDGTKMIFPTYVQIGKAFVVNADGSVVKYEGDLTQFVQYLQA</sequence>
<keyword evidence="2" id="KW-1133">Transmembrane helix</keyword>
<gene>
    <name evidence="3" type="ORF">ACFOW8_00180</name>
</gene>
<reference evidence="4" key="1">
    <citation type="journal article" date="2019" name="Int. J. Syst. Evol. Microbiol.">
        <title>The Global Catalogue of Microorganisms (GCM) 10K type strain sequencing project: providing services to taxonomists for standard genome sequencing and annotation.</title>
        <authorList>
            <consortium name="The Broad Institute Genomics Platform"/>
            <consortium name="The Broad Institute Genome Sequencing Center for Infectious Disease"/>
            <person name="Wu L."/>
            <person name="Ma J."/>
        </authorList>
    </citation>
    <scope>NUCLEOTIDE SEQUENCE [LARGE SCALE GENOMIC DNA]</scope>
    <source>
        <strain evidence="4">CGMCC 4.7204</strain>
    </source>
</reference>